<proteinExistence type="predicted"/>
<evidence type="ECO:0000313" key="2">
    <source>
        <dbReference type="Proteomes" id="UP000640333"/>
    </source>
</evidence>
<name>A0A8J7FBM0_9GAMM</name>
<protein>
    <submittedName>
        <fullName evidence="1">Uncharacterized protein</fullName>
    </submittedName>
</protein>
<comment type="caution">
    <text evidence="1">The sequence shown here is derived from an EMBL/GenBank/DDBJ whole genome shotgun (WGS) entry which is preliminary data.</text>
</comment>
<dbReference type="AlphaFoldDB" id="A0A8J7FBM0"/>
<gene>
    <name evidence="1" type="ORF">IOQ59_07485</name>
</gene>
<reference evidence="1" key="1">
    <citation type="submission" date="2020-10" db="EMBL/GenBank/DDBJ databases">
        <title>Bacterium isolated from coastal waters sediment.</title>
        <authorList>
            <person name="Chen R.-J."/>
            <person name="Lu D.-C."/>
            <person name="Zhu K.-L."/>
            <person name="Du Z.-J."/>
        </authorList>
    </citation>
    <scope>NUCLEOTIDE SEQUENCE</scope>
    <source>
        <strain evidence="1">N1Y112</strain>
    </source>
</reference>
<keyword evidence="2" id="KW-1185">Reference proteome</keyword>
<evidence type="ECO:0000313" key="1">
    <source>
        <dbReference type="EMBL" id="MBE9397102.1"/>
    </source>
</evidence>
<accession>A0A8J7FBM0</accession>
<dbReference type="RefSeq" id="WP_193952654.1">
    <property type="nucleotide sequence ID" value="NZ_JADEYS010000006.1"/>
</dbReference>
<dbReference type="EMBL" id="JADEYS010000006">
    <property type="protein sequence ID" value="MBE9397102.1"/>
    <property type="molecule type" value="Genomic_DNA"/>
</dbReference>
<dbReference type="Proteomes" id="UP000640333">
    <property type="component" value="Unassembled WGS sequence"/>
</dbReference>
<sequence length="167" mass="17911">MPFKEMMTDDVFFEDSGGNRSGPYKTKFGTDTLRIFNDQARIEEGDIAIQTLPNNSEVRFVVQDVQFSSGVEAIPACYTVHIVKESKQNKEKAVSGNTTYNINAANVQVGDGNTQNIVDAFQELAAKIEHSGATPQEKEEAKGLIKGLLSNATIAAILGGAVSGLLG</sequence>
<organism evidence="1 2">
    <name type="scientific">Pontibacterium sinense</name>
    <dbReference type="NCBI Taxonomy" id="2781979"/>
    <lineage>
        <taxon>Bacteria</taxon>
        <taxon>Pseudomonadati</taxon>
        <taxon>Pseudomonadota</taxon>
        <taxon>Gammaproteobacteria</taxon>
        <taxon>Oceanospirillales</taxon>
        <taxon>Oceanospirillaceae</taxon>
        <taxon>Pontibacterium</taxon>
    </lineage>
</organism>